<keyword evidence="5 8" id="KW-0472">Membrane</keyword>
<evidence type="ECO:0000313" key="10">
    <source>
        <dbReference type="EMBL" id="WBO68917.1"/>
    </source>
</evidence>
<dbReference type="PANTHER" id="PTHR30572:SF4">
    <property type="entry name" value="ABC TRANSPORTER PERMEASE YTRF"/>
    <property type="match status" value="1"/>
</dbReference>
<feature type="transmembrane region" description="Helical" evidence="8">
    <location>
        <begin position="741"/>
        <end position="764"/>
    </location>
</feature>
<feature type="transmembrane region" description="Helical" evidence="8">
    <location>
        <begin position="246"/>
        <end position="276"/>
    </location>
</feature>
<feature type="domain" description="ABC3 transporter permease C-terminal" evidence="9">
    <location>
        <begin position="645"/>
        <end position="759"/>
    </location>
</feature>
<dbReference type="InterPro" id="IPR003838">
    <property type="entry name" value="ABC3_permease_C"/>
</dbReference>
<dbReference type="InterPro" id="IPR050250">
    <property type="entry name" value="Macrolide_Exporter_MacB"/>
</dbReference>
<dbReference type="RefSeq" id="WP_270086137.1">
    <property type="nucleotide sequence ID" value="NZ_CP115300.1"/>
</dbReference>
<evidence type="ECO:0000256" key="6">
    <source>
        <dbReference type="ARBA" id="ARBA00038076"/>
    </source>
</evidence>
<keyword evidence="2" id="KW-1003">Cell membrane</keyword>
<feature type="transmembrane region" description="Helical" evidence="8">
    <location>
        <begin position="344"/>
        <end position="363"/>
    </location>
</feature>
<evidence type="ECO:0000256" key="4">
    <source>
        <dbReference type="ARBA" id="ARBA00022989"/>
    </source>
</evidence>
<accession>A0ABY7PEV6</accession>
<feature type="transmembrane region" description="Helical" evidence="8">
    <location>
        <begin position="420"/>
        <end position="440"/>
    </location>
</feature>
<organism evidence="10 11">
    <name type="scientific">Streptomyces camelliae</name>
    <dbReference type="NCBI Taxonomy" id="3004093"/>
    <lineage>
        <taxon>Bacteria</taxon>
        <taxon>Bacillati</taxon>
        <taxon>Actinomycetota</taxon>
        <taxon>Actinomycetes</taxon>
        <taxon>Kitasatosporales</taxon>
        <taxon>Streptomycetaceae</taxon>
        <taxon>Streptomyces</taxon>
    </lineage>
</organism>
<dbReference type="Proteomes" id="UP001212326">
    <property type="component" value="Chromosome"/>
</dbReference>
<name>A0ABY7PEV6_9ACTN</name>
<evidence type="ECO:0000256" key="7">
    <source>
        <dbReference type="SAM" id="MobiDB-lite"/>
    </source>
</evidence>
<evidence type="ECO:0000256" key="3">
    <source>
        <dbReference type="ARBA" id="ARBA00022692"/>
    </source>
</evidence>
<comment type="subcellular location">
    <subcellularLocation>
        <location evidence="1">Cell membrane</location>
        <topology evidence="1">Multi-pass membrane protein</topology>
    </subcellularLocation>
</comment>
<feature type="transmembrane region" description="Helical" evidence="8">
    <location>
        <begin position="636"/>
        <end position="666"/>
    </location>
</feature>
<feature type="transmembrane region" description="Helical" evidence="8">
    <location>
        <begin position="297"/>
        <end position="324"/>
    </location>
</feature>
<evidence type="ECO:0000313" key="11">
    <source>
        <dbReference type="Proteomes" id="UP001212326"/>
    </source>
</evidence>
<gene>
    <name evidence="10" type="ORF">O1G22_42140</name>
</gene>
<keyword evidence="11" id="KW-1185">Reference proteome</keyword>
<feature type="transmembrane region" description="Helical" evidence="8">
    <location>
        <begin position="687"/>
        <end position="712"/>
    </location>
</feature>
<dbReference type="Pfam" id="PF02687">
    <property type="entry name" value="FtsX"/>
    <property type="match status" value="2"/>
</dbReference>
<evidence type="ECO:0000256" key="1">
    <source>
        <dbReference type="ARBA" id="ARBA00004651"/>
    </source>
</evidence>
<evidence type="ECO:0000256" key="2">
    <source>
        <dbReference type="ARBA" id="ARBA00022475"/>
    </source>
</evidence>
<feature type="region of interest" description="Disordered" evidence="7">
    <location>
        <begin position="444"/>
        <end position="468"/>
    </location>
</feature>
<protein>
    <submittedName>
        <fullName evidence="10">ABC transporter permease</fullName>
    </submittedName>
</protein>
<keyword evidence="4 8" id="KW-1133">Transmembrane helix</keyword>
<proteinExistence type="inferred from homology"/>
<dbReference type="PANTHER" id="PTHR30572">
    <property type="entry name" value="MEMBRANE COMPONENT OF TRANSPORTER-RELATED"/>
    <property type="match status" value="1"/>
</dbReference>
<feature type="transmembrane region" description="Helical" evidence="8">
    <location>
        <begin position="20"/>
        <end position="41"/>
    </location>
</feature>
<sequence length="775" mass="79032">MTAVLRAALSGLRGRRLQALIIVVVMLSATATSTVALGLLANSHGAFDRAFAKQNGAHLTVTVNTSVADAHQLAAMSRLSGVTAASGPFGEVEVNARVRVPGVPGSSTRPLRIAGRSTPDGPVDDITLLDGHWPDRGGQIVVDRGNGVFTGSTLAIGSKTLTVVGTADSITHTAAGWVTPSQIASLRSQGGTGEAQMLYRFTHAESQSAVAADIASVRSALPSGAVLGSASYLDVRQAEQGGIQPWVPFIIAFGVIALVISVLIVVNVVAGAVIAGTTRIGVLKAIGFSPVQVVASYALLVLVPALVGCAVGVVVGNLLAIPMLAVNAHVFQVGTLSVPLWVDVLVPLAALALTSAGGVLPALRAGRMSAVQAIATGRAPRPVHGFFAHRAAARLRSLPRSITLGLAAPAARPARTVTTWVVIVFGAAAVTFGIGLGSTLNRVGDDSPSSRMPVQVSGGTGGQAPSLNDAQQHTVESVLKAQAGTRHYMTETDAQFSVPGAAQKASAVAYGDTPSLSGIPLISGRWYSASSGAAEADVNTRFLTDTGTSVGSTYTLISGRHRLTVRIVGEVFKTGSQASLYLSPATLSRLDPGAQPQYFDVALKSGTSTQAYTNKVSAALGHSYRATSSQASTTQFLAVLTLITMLTVLITVVAGLGVLNTVALQIRERAHDIGVYKAIGMTPRQTLLMVVCSVAGVGLVAGVVGVSAGVFLHHAVVPVMAHAASSGYPQSLLSVYSPWELILLGLAGLVIAIVGALGPAGWAAKAGTANALRAE</sequence>
<feature type="domain" description="ABC3 transporter permease C-terminal" evidence="9">
    <location>
        <begin position="252"/>
        <end position="369"/>
    </location>
</feature>
<evidence type="ECO:0000256" key="5">
    <source>
        <dbReference type="ARBA" id="ARBA00023136"/>
    </source>
</evidence>
<reference evidence="10 11" key="1">
    <citation type="submission" date="2022-12" db="EMBL/GenBank/DDBJ databases">
        <authorList>
            <person name="Mo P."/>
        </authorList>
    </citation>
    <scope>NUCLEOTIDE SEQUENCE [LARGE SCALE GENOMIC DNA]</scope>
    <source>
        <strain evidence="10 11">HUAS 2-6</strain>
    </source>
</reference>
<dbReference type="EMBL" id="CP115300">
    <property type="protein sequence ID" value="WBO68917.1"/>
    <property type="molecule type" value="Genomic_DNA"/>
</dbReference>
<comment type="similarity">
    <text evidence="6">Belongs to the ABC-4 integral membrane protein family.</text>
</comment>
<evidence type="ECO:0000259" key="9">
    <source>
        <dbReference type="Pfam" id="PF02687"/>
    </source>
</evidence>
<evidence type="ECO:0000256" key="8">
    <source>
        <dbReference type="SAM" id="Phobius"/>
    </source>
</evidence>
<keyword evidence="3 8" id="KW-0812">Transmembrane</keyword>